<accession>A0A175W0N1</accession>
<gene>
    <name evidence="3" type="ORF">MMYC01_205455</name>
</gene>
<dbReference type="AlphaFoldDB" id="A0A175W0N1"/>
<dbReference type="STRING" id="100816.A0A175W0N1"/>
<proteinExistence type="predicted"/>
<sequence length="706" mass="79246">MRLLNVATQEVEEFLGTTIPPFAILSHTWGPEEVTLPEMEAIARHRKSQQKPKQDPVTHVVPRSIDKSDTMRLMLLSTMLMAFRGQQSRFDRSPALPALTTPGYEYESDDDDRSRHSIVTSISRPSSSHPLERKAGYSKITYACTQAAKDGYRYVWIDTCCIDKRSSAEVSEAINSMWSWCQRAAVCYAYLEDVHFDDYTQGYRTWKDSFSSSRWFTRGWTLQELLAPRKVVFYAKGWRVLGTKSSLVKMVEKITGIDELTLLEPRLVHSASVARRMSWAANRKTTRTEDVAYSLLGIFNINMSIIYGEGENAFLRLQEEIIKRSDDQSIFAWGALGHEDAAHQHHHHIDPDDFDYDTITGSIGVLAQSPKDFAGMQHVVVAAPPAQDTLDYTMTNKGLHIKLGLVRVHTTTSQKYYLGVLNCHTEDDPSSRLGIILTETATPNVLVRTKTRAPAVISEPELTTAKPKHFYIPNTPTNVPQSKGIEEIVVVRAPDLIAPGYEVIDIQAKHSQWNKEFSTMRLQGIEGRGVLYQLAVVTFFNKHMKCGFIVRILVDAGAKTCFVDLVQPQQGDQAPGKDGAGLVAEAKRLWDNPGSIEASAPGRRDNPLTRQTAKVDVVNPAAFEAEQQRATAGRSGREDKVWAVKPGHEVGLSPSVTFTEKWERDYQRTVQAKLERKKKGVIELSMWSMLWVAPVAQKGEELDQPS</sequence>
<evidence type="ECO:0000259" key="2">
    <source>
        <dbReference type="Pfam" id="PF26640"/>
    </source>
</evidence>
<dbReference type="Pfam" id="PF06985">
    <property type="entry name" value="HET"/>
    <property type="match status" value="1"/>
</dbReference>
<evidence type="ECO:0000313" key="4">
    <source>
        <dbReference type="Proteomes" id="UP000078237"/>
    </source>
</evidence>
<dbReference type="VEuPathDB" id="FungiDB:MMYC01_205455"/>
<dbReference type="OrthoDB" id="674604at2759"/>
<feature type="domain" description="DUF8212" evidence="2">
    <location>
        <begin position="312"/>
        <end position="437"/>
    </location>
</feature>
<dbReference type="EMBL" id="LCTW02000192">
    <property type="protein sequence ID" value="KXX76810.1"/>
    <property type="molecule type" value="Genomic_DNA"/>
</dbReference>
<organism evidence="3 4">
    <name type="scientific">Madurella mycetomatis</name>
    <dbReference type="NCBI Taxonomy" id="100816"/>
    <lineage>
        <taxon>Eukaryota</taxon>
        <taxon>Fungi</taxon>
        <taxon>Dikarya</taxon>
        <taxon>Ascomycota</taxon>
        <taxon>Pezizomycotina</taxon>
        <taxon>Sordariomycetes</taxon>
        <taxon>Sordariomycetidae</taxon>
        <taxon>Sordariales</taxon>
        <taxon>Sordariales incertae sedis</taxon>
        <taxon>Madurella</taxon>
    </lineage>
</organism>
<dbReference type="Pfam" id="PF26640">
    <property type="entry name" value="DUF8212"/>
    <property type="match status" value="1"/>
</dbReference>
<evidence type="ECO:0000259" key="1">
    <source>
        <dbReference type="Pfam" id="PF06985"/>
    </source>
</evidence>
<reference evidence="3 4" key="1">
    <citation type="journal article" date="2016" name="Genome Announc.">
        <title>Genome Sequence of Madurella mycetomatis mm55, Isolated from a Human Mycetoma Case in Sudan.</title>
        <authorList>
            <person name="Smit S."/>
            <person name="Derks M.F."/>
            <person name="Bervoets S."/>
            <person name="Fahal A."/>
            <person name="van Leeuwen W."/>
            <person name="van Belkum A."/>
            <person name="van de Sande W.W."/>
        </authorList>
    </citation>
    <scope>NUCLEOTIDE SEQUENCE [LARGE SCALE GENOMIC DNA]</scope>
    <source>
        <strain evidence="4">mm55</strain>
    </source>
</reference>
<dbReference type="InterPro" id="IPR010730">
    <property type="entry name" value="HET"/>
</dbReference>
<protein>
    <submittedName>
        <fullName evidence="3">Vegetative incompatibility protein HET-E-1</fullName>
    </submittedName>
</protein>
<feature type="domain" description="Heterokaryon incompatibility" evidence="1">
    <location>
        <begin position="139"/>
        <end position="197"/>
    </location>
</feature>
<dbReference type="Proteomes" id="UP000078237">
    <property type="component" value="Unassembled WGS sequence"/>
</dbReference>
<dbReference type="InterPro" id="IPR058525">
    <property type="entry name" value="DUF8212"/>
</dbReference>
<keyword evidence="4" id="KW-1185">Reference proteome</keyword>
<comment type="caution">
    <text evidence="3">The sequence shown here is derived from an EMBL/GenBank/DDBJ whole genome shotgun (WGS) entry which is preliminary data.</text>
</comment>
<name>A0A175W0N1_9PEZI</name>
<dbReference type="PANTHER" id="PTHR10622:SF10">
    <property type="entry name" value="HET DOMAIN-CONTAINING PROTEIN"/>
    <property type="match status" value="1"/>
</dbReference>
<dbReference type="PANTHER" id="PTHR10622">
    <property type="entry name" value="HET DOMAIN-CONTAINING PROTEIN"/>
    <property type="match status" value="1"/>
</dbReference>
<evidence type="ECO:0000313" key="3">
    <source>
        <dbReference type="EMBL" id="KXX76810.1"/>
    </source>
</evidence>